<dbReference type="InterPro" id="IPR027417">
    <property type="entry name" value="P-loop_NTPase"/>
</dbReference>
<dbReference type="InterPro" id="IPR036627">
    <property type="entry name" value="CobW-likC_sf"/>
</dbReference>
<dbReference type="PANTHER" id="PTHR13748:SF62">
    <property type="entry name" value="COBW DOMAIN-CONTAINING PROTEIN"/>
    <property type="match status" value="1"/>
</dbReference>
<dbReference type="PANTHER" id="PTHR13748">
    <property type="entry name" value="COBW-RELATED"/>
    <property type="match status" value="1"/>
</dbReference>
<evidence type="ECO:0000313" key="8">
    <source>
        <dbReference type="Proteomes" id="UP000181884"/>
    </source>
</evidence>
<dbReference type="GO" id="GO:0016787">
    <property type="term" value="F:hydrolase activity"/>
    <property type="evidence" value="ECO:0007669"/>
    <property type="project" value="UniProtKB-KW"/>
</dbReference>
<dbReference type="Pfam" id="PF02492">
    <property type="entry name" value="cobW"/>
    <property type="match status" value="1"/>
</dbReference>
<dbReference type="GO" id="GO:0005737">
    <property type="term" value="C:cytoplasm"/>
    <property type="evidence" value="ECO:0007669"/>
    <property type="project" value="TreeGrafter"/>
</dbReference>
<dbReference type="SUPFAM" id="SSF52540">
    <property type="entry name" value="P-loop containing nucleoside triphosphate hydrolases"/>
    <property type="match status" value="1"/>
</dbReference>
<dbReference type="CDD" id="cd03112">
    <property type="entry name" value="CobW-like"/>
    <property type="match status" value="1"/>
</dbReference>
<keyword evidence="8" id="KW-1185">Reference proteome</keyword>
<comment type="catalytic activity">
    <reaction evidence="5">
        <text>GTP + H2O = GDP + phosphate + H(+)</text>
        <dbReference type="Rhea" id="RHEA:19669"/>
        <dbReference type="ChEBI" id="CHEBI:15377"/>
        <dbReference type="ChEBI" id="CHEBI:15378"/>
        <dbReference type="ChEBI" id="CHEBI:37565"/>
        <dbReference type="ChEBI" id="CHEBI:43474"/>
        <dbReference type="ChEBI" id="CHEBI:58189"/>
    </reaction>
    <physiologicalReaction direction="left-to-right" evidence="5">
        <dbReference type="Rhea" id="RHEA:19670"/>
    </physiologicalReaction>
</comment>
<dbReference type="Gene3D" id="3.40.50.300">
    <property type="entry name" value="P-loop containing nucleotide triphosphate hydrolases"/>
    <property type="match status" value="1"/>
</dbReference>
<reference evidence="7 8" key="1">
    <citation type="submission" date="2014-12" db="EMBL/GenBank/DDBJ databases">
        <title>Draft genome sequences of 29 type strains of Enterococci.</title>
        <authorList>
            <person name="Zhong Z."/>
            <person name="Sun Z."/>
            <person name="Liu W."/>
            <person name="Zhang W."/>
            <person name="Zhang H."/>
        </authorList>
    </citation>
    <scope>NUCLEOTIDE SEQUENCE [LARGE SCALE GENOMIC DNA]</scope>
    <source>
        <strain evidence="7 8">DSM 17029</strain>
    </source>
</reference>
<dbReference type="InterPro" id="IPR011629">
    <property type="entry name" value="CobW-like_C"/>
</dbReference>
<dbReference type="Gene3D" id="3.30.1220.10">
    <property type="entry name" value="CobW-like, C-terminal domain"/>
    <property type="match status" value="1"/>
</dbReference>
<dbReference type="Proteomes" id="UP000181884">
    <property type="component" value="Unassembled WGS sequence"/>
</dbReference>
<keyword evidence="2" id="KW-0378">Hydrolase</keyword>
<accession>A0A1L8RIU7</accession>
<dbReference type="InterPro" id="IPR051316">
    <property type="entry name" value="Zinc-reg_GTPase_activator"/>
</dbReference>
<protein>
    <submittedName>
        <fullName evidence="7">Cobalamin synthesis protein CobW</fullName>
    </submittedName>
</protein>
<evidence type="ECO:0000256" key="2">
    <source>
        <dbReference type="ARBA" id="ARBA00022801"/>
    </source>
</evidence>
<dbReference type="EMBL" id="JXKH01000002">
    <property type="protein sequence ID" value="OJG19635.1"/>
    <property type="molecule type" value="Genomic_DNA"/>
</dbReference>
<evidence type="ECO:0000313" key="7">
    <source>
        <dbReference type="EMBL" id="OJG19635.1"/>
    </source>
</evidence>
<comment type="caution">
    <text evidence="7">The sequence shown here is derived from an EMBL/GenBank/DDBJ whole genome shotgun (WGS) entry which is preliminary data.</text>
</comment>
<gene>
    <name evidence="7" type="ORF">RU97_GL001206</name>
</gene>
<dbReference type="GO" id="GO:0000166">
    <property type="term" value="F:nucleotide binding"/>
    <property type="evidence" value="ECO:0007669"/>
    <property type="project" value="UniProtKB-KW"/>
</dbReference>
<evidence type="ECO:0000256" key="5">
    <source>
        <dbReference type="ARBA" id="ARBA00049117"/>
    </source>
</evidence>
<organism evidence="7 8">
    <name type="scientific">Enterococcus canis</name>
    <dbReference type="NCBI Taxonomy" id="214095"/>
    <lineage>
        <taxon>Bacteria</taxon>
        <taxon>Bacillati</taxon>
        <taxon>Bacillota</taxon>
        <taxon>Bacilli</taxon>
        <taxon>Lactobacillales</taxon>
        <taxon>Enterococcaceae</taxon>
        <taxon>Enterococcus</taxon>
    </lineage>
</organism>
<dbReference type="AlphaFoldDB" id="A0A1L8RIU7"/>
<keyword evidence="1" id="KW-0547">Nucleotide-binding</keyword>
<name>A0A1L8RIU7_9ENTE</name>
<dbReference type="RefSeq" id="WP_067390581.1">
    <property type="nucleotide sequence ID" value="NZ_JXKH01000002.1"/>
</dbReference>
<evidence type="ECO:0000259" key="6">
    <source>
        <dbReference type="SMART" id="SM00833"/>
    </source>
</evidence>
<keyword evidence="3" id="KW-0143">Chaperone</keyword>
<evidence type="ECO:0000256" key="3">
    <source>
        <dbReference type="ARBA" id="ARBA00023186"/>
    </source>
</evidence>
<feature type="domain" description="CobW C-terminal" evidence="6">
    <location>
        <begin position="223"/>
        <end position="312"/>
    </location>
</feature>
<dbReference type="STRING" id="214095.RU97_GL001206"/>
<dbReference type="InterPro" id="IPR003495">
    <property type="entry name" value="CobW/HypB/UreG_nucleotide-bd"/>
</dbReference>
<sequence length="322" mass="36276">MGIPITIVSGFLGAGKTTLINQVLAQTGKPTDEILIIENEFGETGIDHQLLLHEEERILQLNNGCMCCSLRSDLIATLTAVLEVVQANQQPIKQIILETTGIADPQPIVQTLLTAPQLRGYYYIDSLLTVINPAQWFRLSQEAAALKQIAMADKIFIREADQKVAPQNLLKEINPLAEQIVWQKDSLKDADFFDLDSFHAPLDAQTAVETSHVHEHHHTHHGFHTMLLEADKLAEPAFIEWLDWLLWHHQEKLYRIKGILTFATYEFATTLQGVNQQVSFQQTTKPAVGTKIVLIGKDLPEVLIRQTFKQTFATESLMKEGR</sequence>
<comment type="similarity">
    <text evidence="4">Belongs to the SIMIBI class G3E GTPase family. ZNG1 subfamily.</text>
</comment>
<evidence type="ECO:0000256" key="4">
    <source>
        <dbReference type="ARBA" id="ARBA00034320"/>
    </source>
</evidence>
<dbReference type="SUPFAM" id="SSF90002">
    <property type="entry name" value="Hypothetical protein YjiA, C-terminal domain"/>
    <property type="match status" value="1"/>
</dbReference>
<dbReference type="SMART" id="SM00833">
    <property type="entry name" value="CobW_C"/>
    <property type="match status" value="1"/>
</dbReference>
<proteinExistence type="inferred from homology"/>
<dbReference type="Pfam" id="PF07683">
    <property type="entry name" value="CobW_C"/>
    <property type="match status" value="1"/>
</dbReference>
<evidence type="ECO:0000256" key="1">
    <source>
        <dbReference type="ARBA" id="ARBA00022741"/>
    </source>
</evidence>